<evidence type="ECO:0000256" key="4">
    <source>
        <dbReference type="ARBA" id="ARBA00022737"/>
    </source>
</evidence>
<proteinExistence type="predicted"/>
<evidence type="ECO:0000313" key="13">
    <source>
        <dbReference type="Proteomes" id="UP000820818"/>
    </source>
</evidence>
<keyword evidence="3" id="KW-0853">WD repeat</keyword>
<evidence type="ECO:0000256" key="1">
    <source>
        <dbReference type="ARBA" id="ARBA00004611"/>
    </source>
</evidence>
<evidence type="ECO:0000256" key="5">
    <source>
        <dbReference type="ARBA" id="ARBA00022846"/>
    </source>
</evidence>
<dbReference type="GO" id="GO:0005858">
    <property type="term" value="C:axonemal dynein complex"/>
    <property type="evidence" value="ECO:0007669"/>
    <property type="project" value="TreeGrafter"/>
</dbReference>
<dbReference type="PANTHER" id="PTHR12442">
    <property type="entry name" value="DYNEIN INTERMEDIATE CHAIN"/>
    <property type="match status" value="1"/>
</dbReference>
<keyword evidence="13" id="KW-1185">Reference proteome</keyword>
<keyword evidence="2" id="KW-0963">Cytoplasm</keyword>
<dbReference type="InterPro" id="IPR050687">
    <property type="entry name" value="Dynein_IC"/>
</dbReference>
<dbReference type="EMBL" id="WJBH02000006">
    <property type="protein sequence ID" value="KAI9556836.1"/>
    <property type="molecule type" value="Genomic_DNA"/>
</dbReference>
<dbReference type="PANTHER" id="PTHR12442:SF12">
    <property type="entry name" value="DYNEIN AXONEMAL INTERMEDIATE CHAIN 4"/>
    <property type="match status" value="1"/>
</dbReference>
<evidence type="ECO:0000256" key="7">
    <source>
        <dbReference type="ARBA" id="ARBA00023212"/>
    </source>
</evidence>
<dbReference type="SUPFAM" id="SSF50978">
    <property type="entry name" value="WD40 repeat-like"/>
    <property type="match status" value="1"/>
</dbReference>
<keyword evidence="6" id="KW-0969">Cilium</keyword>
<dbReference type="Proteomes" id="UP000820818">
    <property type="component" value="Linkage Group LG6"/>
</dbReference>
<dbReference type="GO" id="GO:0045504">
    <property type="term" value="F:dynein heavy chain binding"/>
    <property type="evidence" value="ECO:0007669"/>
    <property type="project" value="TreeGrafter"/>
</dbReference>
<dbReference type="Gene3D" id="2.130.10.10">
    <property type="entry name" value="YVTN repeat-like/Quinoprotein amine dehydrogenase"/>
    <property type="match status" value="2"/>
</dbReference>
<dbReference type="SMART" id="SM00320">
    <property type="entry name" value="WD40"/>
    <property type="match status" value="4"/>
</dbReference>
<gene>
    <name evidence="12" type="ORF">GHT06_016628</name>
</gene>
<keyword evidence="8" id="KW-0966">Cell projection</keyword>
<dbReference type="InterPro" id="IPR001680">
    <property type="entry name" value="WD40_rpt"/>
</dbReference>
<protein>
    <recommendedName>
        <fullName evidence="10">Dynein axonemal intermediate chain 4</fullName>
    </recommendedName>
    <alternativeName>
        <fullName evidence="11">WD repeat-containing protein 78</fullName>
    </alternativeName>
</protein>
<comment type="caution">
    <text evidence="12">The sequence shown here is derived from an EMBL/GenBank/DDBJ whole genome shotgun (WGS) entry which is preliminary data.</text>
</comment>
<evidence type="ECO:0000256" key="3">
    <source>
        <dbReference type="ARBA" id="ARBA00022574"/>
    </source>
</evidence>
<organism evidence="12 13">
    <name type="scientific">Daphnia sinensis</name>
    <dbReference type="NCBI Taxonomy" id="1820382"/>
    <lineage>
        <taxon>Eukaryota</taxon>
        <taxon>Metazoa</taxon>
        <taxon>Ecdysozoa</taxon>
        <taxon>Arthropoda</taxon>
        <taxon>Crustacea</taxon>
        <taxon>Branchiopoda</taxon>
        <taxon>Diplostraca</taxon>
        <taxon>Cladocera</taxon>
        <taxon>Anomopoda</taxon>
        <taxon>Daphniidae</taxon>
        <taxon>Daphnia</taxon>
        <taxon>Daphnia similis group</taxon>
    </lineage>
</organism>
<dbReference type="GO" id="GO:0120293">
    <property type="term" value="C:dynein axonemal particle"/>
    <property type="evidence" value="ECO:0007669"/>
    <property type="project" value="UniProtKB-SubCell"/>
</dbReference>
<comment type="subcellular location">
    <subcellularLocation>
        <location evidence="1">Cytoplasm</location>
        <location evidence="1">Cytoskeleton</location>
        <location evidence="1">Flagellum axoneme</location>
    </subcellularLocation>
    <subcellularLocation>
        <location evidence="9">Dynein axonemal particle</location>
    </subcellularLocation>
</comment>
<dbReference type="GO" id="GO:0045503">
    <property type="term" value="F:dynein light chain binding"/>
    <property type="evidence" value="ECO:0007669"/>
    <property type="project" value="TreeGrafter"/>
</dbReference>
<evidence type="ECO:0000256" key="8">
    <source>
        <dbReference type="ARBA" id="ARBA00023273"/>
    </source>
</evidence>
<evidence type="ECO:0000256" key="11">
    <source>
        <dbReference type="ARBA" id="ARBA00041557"/>
    </source>
</evidence>
<dbReference type="Pfam" id="PF00400">
    <property type="entry name" value="WD40"/>
    <property type="match status" value="1"/>
</dbReference>
<name>A0AAD5KNN6_9CRUS</name>
<reference evidence="12 13" key="1">
    <citation type="submission" date="2022-05" db="EMBL/GenBank/DDBJ databases">
        <title>A multi-omics perspective on studying reproductive biology in Daphnia sinensis.</title>
        <authorList>
            <person name="Jia J."/>
        </authorList>
    </citation>
    <scope>NUCLEOTIDE SEQUENCE [LARGE SCALE GENOMIC DNA]</scope>
    <source>
        <strain evidence="12 13">WSL</strain>
    </source>
</reference>
<evidence type="ECO:0000256" key="6">
    <source>
        <dbReference type="ARBA" id="ARBA00023069"/>
    </source>
</evidence>
<evidence type="ECO:0000256" key="10">
    <source>
        <dbReference type="ARBA" id="ARBA00040002"/>
    </source>
</evidence>
<evidence type="ECO:0000256" key="2">
    <source>
        <dbReference type="ARBA" id="ARBA00022490"/>
    </source>
</evidence>
<evidence type="ECO:0000313" key="12">
    <source>
        <dbReference type="EMBL" id="KAI9556836.1"/>
    </source>
</evidence>
<keyword evidence="5" id="KW-0282">Flagellum</keyword>
<evidence type="ECO:0000256" key="9">
    <source>
        <dbReference type="ARBA" id="ARBA00024190"/>
    </source>
</evidence>
<keyword evidence="7" id="KW-0206">Cytoskeleton</keyword>
<dbReference type="GO" id="GO:0003341">
    <property type="term" value="P:cilium movement"/>
    <property type="evidence" value="ECO:0007669"/>
    <property type="project" value="TreeGrafter"/>
</dbReference>
<accession>A0AAD5KNN6</accession>
<keyword evidence="4" id="KW-0677">Repeat</keyword>
<sequence length="508" mass="56702">MNVKVKLVESPTIFLLKIDSDCLITESADISEENQLELKNLSSNTQGCCKSTQTTTALQISEKEQTAPLIMNDQDSQATVWDLYDSYRAVEKEEEEEEAIDEKSNEIKSPPTVSKITSLGRSLSSIEIAPLWAEMVGVAWPRDPLQRVETDDGLRFKLEWKMIWSDDNQFTKVNCVACNPQDRMLFAVAYQNLSTHRGFVTCWNVQNITYPELVISSSTNPTTVKFSSDNPRLIAVGDESGMVRFISISSSSGHIAENRVQNTGHKGSVLDLCWVGSKVLSSGSDGRVLMWMAVTFELALECQVIAELQPSYYHLELPRLIELTLLSQPDCLPTPAARCCVAPLKNDPDRFIIGSEDGSLHTFSFLQNYVPLLTNQRHVGAVVHMERIDYEGKEFLISLGNDNMIYVETLLAGDKGQVTPLFPEPLGSIINFTCNPDTPELMAILKPDSIELWKIFPAAMFLISARRMPDPACKTSRLTTVCFLPYSKALLVGDDIGKIHVYSHNYTP</sequence>
<dbReference type="InterPro" id="IPR015943">
    <property type="entry name" value="WD40/YVTN_repeat-like_dom_sf"/>
</dbReference>
<dbReference type="InterPro" id="IPR036322">
    <property type="entry name" value="WD40_repeat_dom_sf"/>
</dbReference>
<dbReference type="AlphaFoldDB" id="A0AAD5KNN6"/>